<accession>A0A640KM15</accession>
<dbReference type="Pfam" id="PF08795">
    <property type="entry name" value="DUF1796"/>
    <property type="match status" value="1"/>
</dbReference>
<dbReference type="EMBL" id="BLBS01000043">
    <property type="protein sequence ID" value="GET90756.1"/>
    <property type="molecule type" value="Genomic_DNA"/>
</dbReference>
<keyword evidence="2" id="KW-1185">Reference proteome</keyword>
<dbReference type="OrthoDB" id="433668at2759"/>
<reference evidence="1" key="1">
    <citation type="submission" date="2019-11" db="EMBL/GenBank/DDBJ databases">
        <title>Leishmania tarentolae CDS.</title>
        <authorList>
            <person name="Goto Y."/>
            <person name="Yamagishi J."/>
        </authorList>
    </citation>
    <scope>NUCLEOTIDE SEQUENCE [LARGE SCALE GENOMIC DNA]</scope>
    <source>
        <strain evidence="1">Parrot Tar II</strain>
    </source>
</reference>
<evidence type="ECO:0000313" key="1">
    <source>
        <dbReference type="EMBL" id="GET90756.1"/>
    </source>
</evidence>
<dbReference type="VEuPathDB" id="TriTrypDB:LtaPh_3016100"/>
<sequence length="415" mass="45900">MWRWVSLGGWCGPSLMLSKLGLRPAEESLPFDMVRCTFDGLVELTANGFSSSLRPSPLVPSADPEASLSAPSGVTHYRFSAKQEDGYFPRASLMSSALTPSAAAPTAATPCFVPDPVNVWLLFRSQHACFTHYDLNNADVQAEFRRRICAWEALLSPDKAGDADQEGVRPVTFIRTVIAENPAEELEMLPQFHHAVRERTRGRLPFRTVLVVHDQADTTRPLCAMPQESQNHNNPCIVWNLRRQRPTPTPSSPSAVDANDGTLVETEEPSLLDECHDGYQTILTAMCKSAKWRSLEASLPSYETYVTSRKAPFARYTELSRVDGVPAVRGTCTGFGSTFSAALGRCVHCGCTDGHPVSAGQYDKHQGWEEEDVNELLLNYALHHCDEVAAVEATARRQKRGAHETWQKLRSLLSD</sequence>
<dbReference type="InterPro" id="IPR014903">
    <property type="entry name" value="DUF1796"/>
</dbReference>
<comment type="caution">
    <text evidence="1">The sequence shown here is derived from an EMBL/GenBank/DDBJ whole genome shotgun (WGS) entry which is preliminary data.</text>
</comment>
<organism evidence="1 2">
    <name type="scientific">Leishmania tarentolae</name>
    <name type="common">Sauroleishmania tarentolae</name>
    <dbReference type="NCBI Taxonomy" id="5689"/>
    <lineage>
        <taxon>Eukaryota</taxon>
        <taxon>Discoba</taxon>
        <taxon>Euglenozoa</taxon>
        <taxon>Kinetoplastea</taxon>
        <taxon>Metakinetoplastina</taxon>
        <taxon>Trypanosomatida</taxon>
        <taxon>Trypanosomatidae</taxon>
        <taxon>Leishmaniinae</taxon>
        <taxon>Leishmania</taxon>
        <taxon>lizard Leishmania</taxon>
    </lineage>
</organism>
<dbReference type="Proteomes" id="UP000419144">
    <property type="component" value="Unassembled WGS sequence"/>
</dbReference>
<gene>
    <name evidence="1" type="ORF">LtaPh_3016100</name>
</gene>
<dbReference type="AlphaFoldDB" id="A0A640KM15"/>
<name>A0A640KM15_LEITA</name>
<protein>
    <submittedName>
        <fullName evidence="1">Uncharacterized protein</fullName>
    </submittedName>
</protein>
<proteinExistence type="predicted"/>
<evidence type="ECO:0000313" key="2">
    <source>
        <dbReference type="Proteomes" id="UP000419144"/>
    </source>
</evidence>